<dbReference type="PROSITE" id="PS00383">
    <property type="entry name" value="TYR_PHOSPHATASE_1"/>
    <property type="match status" value="1"/>
</dbReference>
<dbReference type="InterPro" id="IPR000340">
    <property type="entry name" value="Dual-sp_phosphatase_cat-dom"/>
</dbReference>
<dbReference type="Proteomes" id="UP000053647">
    <property type="component" value="Unassembled WGS sequence"/>
</dbReference>
<dbReference type="CDD" id="cd14516">
    <property type="entry name" value="DSP_fungal_PPS1"/>
    <property type="match status" value="1"/>
</dbReference>
<feature type="region of interest" description="Disordered" evidence="3">
    <location>
        <begin position="880"/>
        <end position="944"/>
    </location>
</feature>
<feature type="compositionally biased region" description="Acidic residues" evidence="3">
    <location>
        <begin position="165"/>
        <end position="176"/>
    </location>
</feature>
<proteinExistence type="predicted"/>
<dbReference type="InterPro" id="IPR047949">
    <property type="entry name" value="PPS1_DSP"/>
</dbReference>
<dbReference type="GO" id="GO:0008138">
    <property type="term" value="F:protein tyrosine/serine/threonine phosphatase activity"/>
    <property type="evidence" value="ECO:0007669"/>
    <property type="project" value="InterPro"/>
</dbReference>
<reference evidence="7" key="2">
    <citation type="submission" date="2015-01" db="EMBL/GenBank/DDBJ databases">
        <title>Evolutionary Origins and Diversification of the Mycorrhizal Mutualists.</title>
        <authorList>
            <consortium name="DOE Joint Genome Institute"/>
            <consortium name="Mycorrhizal Genomics Consortium"/>
            <person name="Kohler A."/>
            <person name="Kuo A."/>
            <person name="Nagy L.G."/>
            <person name="Floudas D."/>
            <person name="Copeland A."/>
            <person name="Barry K.W."/>
            <person name="Cichocki N."/>
            <person name="Veneault-Fourrey C."/>
            <person name="LaButti K."/>
            <person name="Lindquist E.A."/>
            <person name="Lipzen A."/>
            <person name="Lundell T."/>
            <person name="Morin E."/>
            <person name="Murat C."/>
            <person name="Riley R."/>
            <person name="Ohm R."/>
            <person name="Sun H."/>
            <person name="Tunlid A."/>
            <person name="Henrissat B."/>
            <person name="Grigoriev I.V."/>
            <person name="Hibbett D.S."/>
            <person name="Martin F."/>
        </authorList>
    </citation>
    <scope>NUCLEOTIDE SEQUENCE [LARGE SCALE GENOMIC DNA]</scope>
    <source>
        <strain evidence="7">ATCC 200175</strain>
    </source>
</reference>
<dbReference type="EMBL" id="KN819359">
    <property type="protein sequence ID" value="KIJ12859.1"/>
    <property type="molecule type" value="Genomic_DNA"/>
</dbReference>
<dbReference type="GO" id="GO:0033260">
    <property type="term" value="P:nuclear DNA replication"/>
    <property type="evidence" value="ECO:0007669"/>
    <property type="project" value="InterPro"/>
</dbReference>
<feature type="domain" description="Tyrosine specific protein phosphatases" evidence="5">
    <location>
        <begin position="1365"/>
        <end position="1418"/>
    </location>
</feature>
<feature type="compositionally biased region" description="Low complexity" evidence="3">
    <location>
        <begin position="57"/>
        <end position="67"/>
    </location>
</feature>
<feature type="compositionally biased region" description="Low complexity" evidence="3">
    <location>
        <begin position="1007"/>
        <end position="1018"/>
    </location>
</feature>
<dbReference type="PANTHER" id="PTHR47550">
    <property type="entry name" value="DUAL SPECIFICITY PROTEIN PHOSPHATASE PPS1"/>
    <property type="match status" value="1"/>
</dbReference>
<feature type="compositionally biased region" description="Low complexity" evidence="3">
    <location>
        <begin position="810"/>
        <end position="832"/>
    </location>
</feature>
<evidence type="ECO:0000259" key="4">
    <source>
        <dbReference type="PROSITE" id="PS50054"/>
    </source>
</evidence>
<feature type="compositionally biased region" description="Low complexity" evidence="3">
    <location>
        <begin position="279"/>
        <end position="314"/>
    </location>
</feature>
<keyword evidence="2" id="KW-0904">Protein phosphatase</keyword>
<feature type="region of interest" description="Disordered" evidence="3">
    <location>
        <begin position="1"/>
        <end position="71"/>
    </location>
</feature>
<reference evidence="6 7" key="1">
    <citation type="submission" date="2014-06" db="EMBL/GenBank/DDBJ databases">
        <authorList>
            <consortium name="DOE Joint Genome Institute"/>
            <person name="Kuo A."/>
            <person name="Kohler A."/>
            <person name="Nagy L.G."/>
            <person name="Floudas D."/>
            <person name="Copeland A."/>
            <person name="Barry K.W."/>
            <person name="Cichocki N."/>
            <person name="Veneault-Fourrey C."/>
            <person name="LaButti K."/>
            <person name="Lindquist E.A."/>
            <person name="Lipzen A."/>
            <person name="Lundell T."/>
            <person name="Morin E."/>
            <person name="Murat C."/>
            <person name="Sun H."/>
            <person name="Tunlid A."/>
            <person name="Henrissat B."/>
            <person name="Grigoriev I.V."/>
            <person name="Hibbett D.S."/>
            <person name="Martin F."/>
            <person name="Nordberg H.P."/>
            <person name="Cantor M.N."/>
            <person name="Hua S.X."/>
        </authorList>
    </citation>
    <scope>NUCLEOTIDE SEQUENCE [LARGE SCALE GENOMIC DNA]</scope>
    <source>
        <strain evidence="6 7">ATCC 200175</strain>
    </source>
</reference>
<feature type="compositionally biased region" description="Low complexity" evidence="3">
    <location>
        <begin position="7"/>
        <end position="24"/>
    </location>
</feature>
<keyword evidence="7" id="KW-1185">Reference proteome</keyword>
<keyword evidence="1" id="KW-0378">Hydrolase</keyword>
<dbReference type="HOGENOM" id="CLU_003560_0_0_1"/>
<dbReference type="InterPro" id="IPR053239">
    <property type="entry name" value="Dual_spec_PTase"/>
</dbReference>
<feature type="region of interest" description="Disordered" evidence="3">
    <location>
        <begin position="989"/>
        <end position="1062"/>
    </location>
</feature>
<dbReference type="PANTHER" id="PTHR47550:SF1">
    <property type="entry name" value="DUAL SPECIFICITY PROTEIN PHOSPHATASE PPS1"/>
    <property type="match status" value="1"/>
</dbReference>
<sequence length="1467" mass="158641">MAAVCVPSTSSPTTTTPQSRPTTSYVRPPPPASLPTYGITPPDPRTLTHVSPRSRHSSPTTTHSPSIPLLPPHEFARMHLEHVTAHPPDSVLFPFLHGLEGDNEAQSMFFVPPTDKALALQSSTGMLQDQLGRIVRPPRYRGLAWVLCDDDLEDGVDGWMHDGEYDTDSDEFSSEDGEAKGDDVEMNSGNGDPHPRDLDAMDVDSAHDLGPDHTHPPSSHENYMHPLALRISTPDHDTNTKTSVPFPSAPLNVAFTTPAISAKTKTQCQGHDRRHSNASSTESSSTYDSSSASNSSSGSTSVTSLPSPSSPSCPGGTFDSFDSPDSATVFQNETATTTKQARSRPPILTCSFLPSQLIQPCTPPRAYDFNGWKVDVYGEDIGGVDLDWELKPTKVPEGISLRNFGIQVPLYTSVSDIVIYSPKGASPAALRLAERFRKAIERKRRERLERWAQGGFSRVDCLGSDDDPSLPRTFGSGCGTGANGRVGGSDHMEIEGKATEDGEEDPYSATDGFLKYGVYVLDADAERVEQELPWMVIKKEGECEGGCEQTEGAGEGKGAGCCEVGCAEGLCCAFGPGETHGLTDGTDGRLLCEVEIKASLEEEVEEGVRGLVQAQRPSQEGHVHRQDLYHTDEVHRHHSSVHRHHSSVHPPHAHHHRHPHGHGHCHHSHSPYNKPANPALNLNPDMRHLHRCRRANTIDFAQREKDEMRDLTRASEIVSVFGIGADTNGEGNHAAASGCTTATYWNPYVGQVFLGNASDVPLWTPPTKRKDVPKHGHGASAHHTPNYSISPSRDASPSKQESSPDPDPFIDPFTSQDPENPSSSDPSTNDPSHGLGFDICIECHEFAPLPSAAHLRAAEEHVRALEVEWVERWRRHWEQQKWQQQQAPSAPSPSPQSQSPSPAHSPPDTHPNPTSNVPASSRTIPPRPPPHPSSIIHLPFPSSPQGTQAGLNSLMPVIRFLERVVTPGGLGCLTGVGLGSGAGVGAGADMNGNATPSTPSKVPVLPSPWSSTPGSASRSRSRSDAPHRHSNANGNAINGHLNHSKSDTNGHGATHPPPSYRPRPLKVLLYSSDGYTESSVPALCLLMALKGLSLPEVYLEMQVTKRRSFFVYQSEMGLLRKVEARLGVGNGSFRSRYPTYGYRDIPRGLVGMPAPKVTQPMVVPSQRPGQGGLRTLTLSIPSSSSAPNATSSAMPGSLGSSAALPNGFGAGSMVKRPRASTLPTFISDHHSWFDDARFDGSFPSRVLPFLYLGNLNHASNAYMLHALGITHVVSVGECALVPPPQTPTSPSPFQSSSSQRCSFVPSSSAQFVAGQGPGGQGSLWIEEREGRIKVLDIKGVCDDGIDTLEPQLHPICTWIEKARLSGGQVLVHCRVGVSRSATVTIAYVMQHLGLSLVEAYLVVRSRRLSVLIQPNMRLLYNLLGWEVRLARERAGTDEKKLREELGRALSWPYLAREVHALNEKYLS</sequence>
<dbReference type="PROSITE" id="PS50054">
    <property type="entry name" value="TYR_PHOSPHATASE_DUAL"/>
    <property type="match status" value="1"/>
</dbReference>
<feature type="region of interest" description="Disordered" evidence="3">
    <location>
        <begin position="232"/>
        <end position="251"/>
    </location>
</feature>
<gene>
    <name evidence="6" type="ORF">PAXINDRAFT_101067</name>
</gene>
<organism evidence="6 7">
    <name type="scientific">Paxillus involutus ATCC 200175</name>
    <dbReference type="NCBI Taxonomy" id="664439"/>
    <lineage>
        <taxon>Eukaryota</taxon>
        <taxon>Fungi</taxon>
        <taxon>Dikarya</taxon>
        <taxon>Basidiomycota</taxon>
        <taxon>Agaricomycotina</taxon>
        <taxon>Agaricomycetes</taxon>
        <taxon>Agaricomycetidae</taxon>
        <taxon>Boletales</taxon>
        <taxon>Paxilineae</taxon>
        <taxon>Paxillaceae</taxon>
        <taxon>Paxillus</taxon>
    </lineage>
</organism>
<feature type="region of interest" description="Disordered" evidence="3">
    <location>
        <begin position="263"/>
        <end position="327"/>
    </location>
</feature>
<name>A0A0C9SUN2_PAXIN</name>
<dbReference type="OrthoDB" id="273181at2759"/>
<feature type="compositionally biased region" description="Basic residues" evidence="3">
    <location>
        <begin position="643"/>
        <end position="669"/>
    </location>
</feature>
<accession>A0A0C9SUN2</accession>
<dbReference type="Pfam" id="PF00782">
    <property type="entry name" value="DSPc"/>
    <property type="match status" value="1"/>
</dbReference>
<feature type="region of interest" description="Disordered" evidence="3">
    <location>
        <begin position="159"/>
        <end position="222"/>
    </location>
</feature>
<feature type="region of interest" description="Disordered" evidence="3">
    <location>
        <begin position="764"/>
        <end position="833"/>
    </location>
</feature>
<dbReference type="SMART" id="SM00195">
    <property type="entry name" value="DSPc"/>
    <property type="match status" value="1"/>
</dbReference>
<feature type="region of interest" description="Disordered" evidence="3">
    <location>
        <begin position="643"/>
        <end position="678"/>
    </location>
</feature>
<feature type="compositionally biased region" description="Low complexity" evidence="3">
    <location>
        <begin position="933"/>
        <end position="944"/>
    </location>
</feature>
<feature type="compositionally biased region" description="Polar residues" evidence="3">
    <location>
        <begin position="783"/>
        <end position="803"/>
    </location>
</feature>
<evidence type="ECO:0000313" key="7">
    <source>
        <dbReference type="Proteomes" id="UP000053647"/>
    </source>
</evidence>
<evidence type="ECO:0000256" key="2">
    <source>
        <dbReference type="ARBA" id="ARBA00022912"/>
    </source>
</evidence>
<dbReference type="PROSITE" id="PS50056">
    <property type="entry name" value="TYR_PHOSPHATASE_2"/>
    <property type="match status" value="1"/>
</dbReference>
<dbReference type="InterPro" id="IPR029021">
    <property type="entry name" value="Prot-tyrosine_phosphatase-like"/>
</dbReference>
<dbReference type="SUPFAM" id="SSF52799">
    <property type="entry name" value="(Phosphotyrosine protein) phosphatases II"/>
    <property type="match status" value="1"/>
</dbReference>
<dbReference type="Gene3D" id="3.90.190.10">
    <property type="entry name" value="Protein tyrosine phosphatase superfamily"/>
    <property type="match status" value="1"/>
</dbReference>
<evidence type="ECO:0000256" key="3">
    <source>
        <dbReference type="SAM" id="MobiDB-lite"/>
    </source>
</evidence>
<dbReference type="InterPro" id="IPR000387">
    <property type="entry name" value="Tyr_Pase_dom"/>
</dbReference>
<dbReference type="GO" id="GO:0005634">
    <property type="term" value="C:nucleus"/>
    <property type="evidence" value="ECO:0007669"/>
    <property type="project" value="GOC"/>
</dbReference>
<feature type="compositionally biased region" description="Low complexity" evidence="3">
    <location>
        <begin position="883"/>
        <end position="902"/>
    </location>
</feature>
<evidence type="ECO:0000259" key="5">
    <source>
        <dbReference type="PROSITE" id="PS50056"/>
    </source>
</evidence>
<dbReference type="InterPro" id="IPR016130">
    <property type="entry name" value="Tyr_Pase_AS"/>
</dbReference>
<feature type="compositionally biased region" description="Basic and acidic residues" evidence="3">
    <location>
        <begin position="193"/>
        <end position="215"/>
    </location>
</feature>
<feature type="domain" description="Tyrosine-protein phosphatase" evidence="4">
    <location>
        <begin position="1242"/>
        <end position="1431"/>
    </location>
</feature>
<evidence type="ECO:0000313" key="6">
    <source>
        <dbReference type="EMBL" id="KIJ12859.1"/>
    </source>
</evidence>
<protein>
    <submittedName>
        <fullName evidence="6">Uncharacterized protein</fullName>
    </submittedName>
</protein>
<dbReference type="InterPro" id="IPR020422">
    <property type="entry name" value="TYR_PHOSPHATASE_DUAL_dom"/>
</dbReference>
<evidence type="ECO:0000256" key="1">
    <source>
        <dbReference type="ARBA" id="ARBA00022801"/>
    </source>
</evidence>